<evidence type="ECO:0000256" key="1">
    <source>
        <dbReference type="ARBA" id="ARBA00025757"/>
    </source>
</evidence>
<dbReference type="OrthoDB" id="190541at2759"/>
<evidence type="ECO:0000313" key="5">
    <source>
        <dbReference type="Proteomes" id="UP000759131"/>
    </source>
</evidence>
<dbReference type="InterPro" id="IPR052151">
    <property type="entry name" value="Complex_I_LYR"/>
</dbReference>
<evidence type="ECO:0000256" key="2">
    <source>
        <dbReference type="ARBA" id="ARBA00026234"/>
    </source>
</evidence>
<dbReference type="InterPro" id="IPR045291">
    <property type="entry name" value="Complex1_LYR_LYRM9"/>
</dbReference>
<organism evidence="4">
    <name type="scientific">Medioppia subpectinata</name>
    <dbReference type="NCBI Taxonomy" id="1979941"/>
    <lineage>
        <taxon>Eukaryota</taxon>
        <taxon>Metazoa</taxon>
        <taxon>Ecdysozoa</taxon>
        <taxon>Arthropoda</taxon>
        <taxon>Chelicerata</taxon>
        <taxon>Arachnida</taxon>
        <taxon>Acari</taxon>
        <taxon>Acariformes</taxon>
        <taxon>Sarcoptiformes</taxon>
        <taxon>Oribatida</taxon>
        <taxon>Brachypylina</taxon>
        <taxon>Oppioidea</taxon>
        <taxon>Oppiidae</taxon>
        <taxon>Medioppia</taxon>
    </lineage>
</organism>
<dbReference type="EMBL" id="CAJPIZ010057507">
    <property type="protein sequence ID" value="CAG2123402.1"/>
    <property type="molecule type" value="Genomic_DNA"/>
</dbReference>
<evidence type="ECO:0000259" key="3">
    <source>
        <dbReference type="Pfam" id="PF05347"/>
    </source>
</evidence>
<dbReference type="Proteomes" id="UP000759131">
    <property type="component" value="Unassembled WGS sequence"/>
</dbReference>
<protein>
    <recommendedName>
        <fullName evidence="2">LYR motif-containing protein 9</fullName>
    </recommendedName>
</protein>
<evidence type="ECO:0000313" key="4">
    <source>
        <dbReference type="EMBL" id="CAD7651409.1"/>
    </source>
</evidence>
<reference evidence="4" key="1">
    <citation type="submission" date="2020-11" db="EMBL/GenBank/DDBJ databases">
        <authorList>
            <person name="Tran Van P."/>
        </authorList>
    </citation>
    <scope>NUCLEOTIDE SEQUENCE</scope>
</reference>
<dbReference type="AlphaFoldDB" id="A0A7R9QP33"/>
<sequence>CLAISDELVMNSRQLYKYLYKNIRRLPSDLQNYYRSHVRGQFNSHSDEEPERVRQLIQKGIQDSDWLFYTKVVLI</sequence>
<dbReference type="InterPro" id="IPR008011">
    <property type="entry name" value="Complex1_LYR_dom"/>
</dbReference>
<dbReference type="CDD" id="cd20269">
    <property type="entry name" value="Complex1_LYR_LYRM9"/>
    <property type="match status" value="1"/>
</dbReference>
<proteinExistence type="inferred from homology"/>
<comment type="similarity">
    <text evidence="1">Belongs to the complex I LYR family. LYRM9 subfamily.</text>
</comment>
<feature type="domain" description="Complex 1 LYR protein" evidence="3">
    <location>
        <begin position="14"/>
        <end position="65"/>
    </location>
</feature>
<dbReference type="PANTHER" id="PTHR47061">
    <property type="entry name" value="LYR MOTIF-CONTAINING PROTEIN 9"/>
    <property type="match status" value="1"/>
</dbReference>
<dbReference type="EMBL" id="OC912082">
    <property type="protein sequence ID" value="CAD7651409.1"/>
    <property type="molecule type" value="Genomic_DNA"/>
</dbReference>
<accession>A0A7R9QP33</accession>
<keyword evidence="5" id="KW-1185">Reference proteome</keyword>
<feature type="non-terminal residue" evidence="4">
    <location>
        <position position="1"/>
    </location>
</feature>
<dbReference type="Pfam" id="PF05347">
    <property type="entry name" value="Complex1_LYR"/>
    <property type="match status" value="1"/>
</dbReference>
<gene>
    <name evidence="4" type="ORF">OSB1V03_LOCUS23347</name>
</gene>
<dbReference type="PANTHER" id="PTHR47061:SF1">
    <property type="entry name" value="LYR MOTIF-CONTAINING PROTEIN 9"/>
    <property type="match status" value="1"/>
</dbReference>
<name>A0A7R9QP33_9ACAR</name>